<reference evidence="8 10" key="1">
    <citation type="submission" date="2018-08" db="EMBL/GenBank/DDBJ databases">
        <title>Proposal of Muricauda 72 sp.nov. and Muricauda NH166 sp.nov., isolated from seawater.</title>
        <authorList>
            <person name="Cheng H."/>
            <person name="Wu Y.-H."/>
            <person name="Guo L.-L."/>
            <person name="Xu X.-W."/>
        </authorList>
    </citation>
    <scope>NUCLEOTIDE SEQUENCE [LARGE SCALE GENOMIC DNA]</scope>
    <source>
        <strain evidence="8 10">72</strain>
    </source>
</reference>
<dbReference type="InterPro" id="IPR013325">
    <property type="entry name" value="RNA_pol_sigma_r2"/>
</dbReference>
<dbReference type="CDD" id="cd06171">
    <property type="entry name" value="Sigma70_r4"/>
    <property type="match status" value="1"/>
</dbReference>
<dbReference type="EMBL" id="VNWK01000031">
    <property type="protein sequence ID" value="TXJ92701.1"/>
    <property type="molecule type" value="Genomic_DNA"/>
</dbReference>
<evidence type="ECO:0000256" key="3">
    <source>
        <dbReference type="ARBA" id="ARBA00023082"/>
    </source>
</evidence>
<dbReference type="SUPFAM" id="SSF88659">
    <property type="entry name" value="Sigma3 and sigma4 domains of RNA polymerase sigma factors"/>
    <property type="match status" value="1"/>
</dbReference>
<dbReference type="InterPro" id="IPR039425">
    <property type="entry name" value="RNA_pol_sigma-70-like"/>
</dbReference>
<feature type="domain" description="RNA polymerase sigma factor 70 region 4 type 2" evidence="7">
    <location>
        <begin position="104"/>
        <end position="154"/>
    </location>
</feature>
<keyword evidence="5" id="KW-1133">Transmembrane helix</keyword>
<dbReference type="PANTHER" id="PTHR43133">
    <property type="entry name" value="RNA POLYMERASE ECF-TYPE SIGMA FACTO"/>
    <property type="match status" value="1"/>
</dbReference>
<evidence type="ECO:0000256" key="2">
    <source>
        <dbReference type="ARBA" id="ARBA00023015"/>
    </source>
</evidence>
<dbReference type="InterPro" id="IPR013324">
    <property type="entry name" value="RNA_pol_sigma_r3/r4-like"/>
</dbReference>
<keyword evidence="11" id="KW-1185">Reference proteome</keyword>
<evidence type="ECO:0000259" key="6">
    <source>
        <dbReference type="Pfam" id="PF04542"/>
    </source>
</evidence>
<organism evidence="8 10">
    <name type="scientific">Flagellimonas pelagia</name>
    <dbReference type="NCBI Taxonomy" id="2306998"/>
    <lineage>
        <taxon>Bacteria</taxon>
        <taxon>Pseudomonadati</taxon>
        <taxon>Bacteroidota</taxon>
        <taxon>Flavobacteriia</taxon>
        <taxon>Flavobacteriales</taxon>
        <taxon>Flavobacteriaceae</taxon>
        <taxon>Flagellimonas</taxon>
    </lineage>
</organism>
<dbReference type="AlphaFoldDB" id="A0A3A1NEW3"/>
<name>A0A3A1NEW3_9FLAO</name>
<dbReference type="Proteomes" id="UP000266691">
    <property type="component" value="Unassembled WGS sequence"/>
</dbReference>
<dbReference type="OrthoDB" id="9772248at2"/>
<dbReference type="Gene3D" id="1.10.1740.10">
    <property type="match status" value="1"/>
</dbReference>
<dbReference type="InterPro" id="IPR036388">
    <property type="entry name" value="WH-like_DNA-bd_sf"/>
</dbReference>
<dbReference type="SUPFAM" id="SSF88946">
    <property type="entry name" value="Sigma2 domain of RNA polymerase sigma factors"/>
    <property type="match status" value="1"/>
</dbReference>
<dbReference type="GO" id="GO:0003677">
    <property type="term" value="F:DNA binding"/>
    <property type="evidence" value="ECO:0007669"/>
    <property type="project" value="InterPro"/>
</dbReference>
<dbReference type="GO" id="GO:0016987">
    <property type="term" value="F:sigma factor activity"/>
    <property type="evidence" value="ECO:0007669"/>
    <property type="project" value="UniProtKB-KW"/>
</dbReference>
<dbReference type="EMBL" id="QXFI01000031">
    <property type="protein sequence ID" value="RIV43363.1"/>
    <property type="molecule type" value="Genomic_DNA"/>
</dbReference>
<feature type="domain" description="RNA polymerase sigma-70 region 2" evidence="6">
    <location>
        <begin position="25"/>
        <end position="78"/>
    </location>
</feature>
<keyword evidence="3" id="KW-0731">Sigma factor</keyword>
<evidence type="ECO:0000259" key="7">
    <source>
        <dbReference type="Pfam" id="PF08281"/>
    </source>
</evidence>
<evidence type="ECO:0000313" key="11">
    <source>
        <dbReference type="Proteomes" id="UP000321621"/>
    </source>
</evidence>
<dbReference type="InterPro" id="IPR013249">
    <property type="entry name" value="RNA_pol_sigma70_r4_t2"/>
</dbReference>
<dbReference type="InterPro" id="IPR007627">
    <property type="entry name" value="RNA_pol_sigma70_r2"/>
</dbReference>
<evidence type="ECO:0000256" key="1">
    <source>
        <dbReference type="ARBA" id="ARBA00010641"/>
    </source>
</evidence>
<reference evidence="9 11" key="2">
    <citation type="submission" date="2019-07" db="EMBL/GenBank/DDBJ databases">
        <title>Draft genome of two Muricauda strains isolated from deep sea.</title>
        <authorList>
            <person name="Sun C."/>
        </authorList>
    </citation>
    <scope>NUCLEOTIDE SEQUENCE [LARGE SCALE GENOMIC DNA]</scope>
    <source>
        <strain evidence="9 11">72</strain>
    </source>
</reference>
<dbReference type="Proteomes" id="UP000321621">
    <property type="component" value="Unassembled WGS sequence"/>
</dbReference>
<evidence type="ECO:0000313" key="9">
    <source>
        <dbReference type="EMBL" id="TXJ92701.1"/>
    </source>
</evidence>
<feature type="transmembrane region" description="Helical" evidence="5">
    <location>
        <begin position="155"/>
        <end position="178"/>
    </location>
</feature>
<evidence type="ECO:0000256" key="5">
    <source>
        <dbReference type="SAM" id="Phobius"/>
    </source>
</evidence>
<comment type="caution">
    <text evidence="8">The sequence shown here is derived from an EMBL/GenBank/DDBJ whole genome shotgun (WGS) entry which is preliminary data.</text>
</comment>
<dbReference type="NCBIfam" id="TIGR02937">
    <property type="entry name" value="sigma70-ECF"/>
    <property type="match status" value="1"/>
</dbReference>
<keyword evidence="4" id="KW-0804">Transcription</keyword>
<sequence length="180" mass="20893">MKKPTEDTIKKIFLEHYQEWCMLSFAFLHDMQAAEDVVQDVMVKMLTRSDLNKIENLASYVKVAVKNTSLQKIKSEQKVRKLDDAISLFYTSYEQELIDREERAKVQKALNVLPEQSKRVFELCIIEGLQYKSTADIMGISTNTVKYHLKKAFKILRHTLSGSYFFSLIIAIVTFLSVKN</sequence>
<evidence type="ECO:0000313" key="8">
    <source>
        <dbReference type="EMBL" id="RIV43363.1"/>
    </source>
</evidence>
<evidence type="ECO:0000313" key="10">
    <source>
        <dbReference type="Proteomes" id="UP000266691"/>
    </source>
</evidence>
<evidence type="ECO:0000256" key="4">
    <source>
        <dbReference type="ARBA" id="ARBA00023163"/>
    </source>
</evidence>
<dbReference type="PANTHER" id="PTHR43133:SF46">
    <property type="entry name" value="RNA POLYMERASE SIGMA-70 FACTOR ECF SUBFAMILY"/>
    <property type="match status" value="1"/>
</dbReference>
<dbReference type="RefSeq" id="WP_119648095.1">
    <property type="nucleotide sequence ID" value="NZ_QXFI01000031.1"/>
</dbReference>
<keyword evidence="5" id="KW-0472">Membrane</keyword>
<dbReference type="GO" id="GO:0006352">
    <property type="term" value="P:DNA-templated transcription initiation"/>
    <property type="evidence" value="ECO:0007669"/>
    <property type="project" value="InterPro"/>
</dbReference>
<accession>A0A3A1NEW3</accession>
<keyword evidence="2" id="KW-0805">Transcription regulation</keyword>
<comment type="similarity">
    <text evidence="1">Belongs to the sigma-70 factor family. ECF subfamily.</text>
</comment>
<dbReference type="Gene3D" id="1.10.10.10">
    <property type="entry name" value="Winged helix-like DNA-binding domain superfamily/Winged helix DNA-binding domain"/>
    <property type="match status" value="1"/>
</dbReference>
<dbReference type="InterPro" id="IPR014284">
    <property type="entry name" value="RNA_pol_sigma-70_dom"/>
</dbReference>
<dbReference type="Pfam" id="PF08281">
    <property type="entry name" value="Sigma70_r4_2"/>
    <property type="match status" value="1"/>
</dbReference>
<dbReference type="Pfam" id="PF04542">
    <property type="entry name" value="Sigma70_r2"/>
    <property type="match status" value="1"/>
</dbReference>
<proteinExistence type="inferred from homology"/>
<protein>
    <submittedName>
        <fullName evidence="8">Sigma-70 family RNA polymerase sigma factor</fullName>
    </submittedName>
</protein>
<keyword evidence="5" id="KW-0812">Transmembrane</keyword>
<gene>
    <name evidence="8" type="ORF">D2V05_13140</name>
    <name evidence="9" type="ORF">FQ017_13010</name>
</gene>